<dbReference type="EMBL" id="VNIA01000001">
    <property type="protein sequence ID" value="TYP99764.1"/>
    <property type="molecule type" value="Genomic_DNA"/>
</dbReference>
<gene>
    <name evidence="1" type="ORF">C7447_101368</name>
</gene>
<organism evidence="1 2">
    <name type="scientific">Tenacibaculum adriaticum</name>
    <dbReference type="NCBI Taxonomy" id="413713"/>
    <lineage>
        <taxon>Bacteria</taxon>
        <taxon>Pseudomonadati</taxon>
        <taxon>Bacteroidota</taxon>
        <taxon>Flavobacteriia</taxon>
        <taxon>Flavobacteriales</taxon>
        <taxon>Flavobacteriaceae</taxon>
        <taxon>Tenacibaculum</taxon>
    </lineage>
</organism>
<sequence length="504" mass="52941">MKFKYSWLPVLFLGLTACDINNDLDPIPEDPATAVVELNGNGIDFSTYVSIGASFTAGFTDNALFIAGQENSFPNILAEKFAMVGGGAFTQPLMSDNFGGLILGGQPVINPATQERLFTERLIFNGEGPAPLASVNPAAMSTTDFALNNPTGPFNNLGVPGAKSFHLIAPGYGNLANFPTAANPYAIRVSGNTDTSIIGLAVSQNPTFFTLSEFGGNDVLGYAISGGDGSDLITPTATFDFALENVTAALVTTGAKGVIANLPYITNLPHFTTVPYNPVPLDLETATALNQGYATYNGGIQAALAALTGTGLFTEEEATKRMINFEAGEGNAMVIIDENLTDLGAINPAFAALPKYRQATKDDLFVLPLSSFIPQGYGTQIALEDKWVLTPQEQIEIKTATDAYNLSLKTTAEANGYAFVDLNSLLQQASTSGIAFDSYVLSANLVTGGLVGLDGVHLTARGYALMANKMLEAIDSTYGSNFGKATNGLAKANDFPTNYSPALQ</sequence>
<dbReference type="Proteomes" id="UP000323136">
    <property type="component" value="Unassembled WGS sequence"/>
</dbReference>
<comment type="caution">
    <text evidence="1">The sequence shown here is derived from an EMBL/GenBank/DDBJ whole genome shotgun (WGS) entry which is preliminary data.</text>
</comment>
<name>A0A5S5DVL5_9FLAO</name>
<dbReference type="PROSITE" id="PS51257">
    <property type="entry name" value="PROKAR_LIPOPROTEIN"/>
    <property type="match status" value="1"/>
</dbReference>
<dbReference type="SUPFAM" id="SSF52266">
    <property type="entry name" value="SGNH hydrolase"/>
    <property type="match status" value="1"/>
</dbReference>
<dbReference type="Gene3D" id="3.40.50.1110">
    <property type="entry name" value="SGNH hydrolase"/>
    <property type="match status" value="1"/>
</dbReference>
<protein>
    <recommendedName>
        <fullName evidence="3">GDSL-like lipase/acylhydrolase family protein</fullName>
    </recommendedName>
</protein>
<evidence type="ECO:0000313" key="2">
    <source>
        <dbReference type="Proteomes" id="UP000323136"/>
    </source>
</evidence>
<dbReference type="RefSeq" id="WP_148868470.1">
    <property type="nucleotide sequence ID" value="NZ_VNIA01000001.1"/>
</dbReference>
<dbReference type="OrthoDB" id="9764164at2"/>
<accession>A0A5S5DVL5</accession>
<evidence type="ECO:0008006" key="3">
    <source>
        <dbReference type="Google" id="ProtNLM"/>
    </source>
</evidence>
<dbReference type="AlphaFoldDB" id="A0A5S5DVL5"/>
<reference evidence="1 2" key="1">
    <citation type="submission" date="2019-07" db="EMBL/GenBank/DDBJ databases">
        <title>Genomic Encyclopedia of Type Strains, Phase IV (KMG-IV): sequencing the most valuable type-strain genomes for metagenomic binning, comparative biology and taxonomic classification.</title>
        <authorList>
            <person name="Goeker M."/>
        </authorList>
    </citation>
    <scope>NUCLEOTIDE SEQUENCE [LARGE SCALE GENOMIC DNA]</scope>
    <source>
        <strain evidence="1 2">DSM 18961</strain>
    </source>
</reference>
<proteinExistence type="predicted"/>
<keyword evidence="2" id="KW-1185">Reference proteome</keyword>
<evidence type="ECO:0000313" key="1">
    <source>
        <dbReference type="EMBL" id="TYP99764.1"/>
    </source>
</evidence>
<dbReference type="InterPro" id="IPR036514">
    <property type="entry name" value="SGNH_hydro_sf"/>
</dbReference>
<dbReference type="GO" id="GO:0016788">
    <property type="term" value="F:hydrolase activity, acting on ester bonds"/>
    <property type="evidence" value="ECO:0007669"/>
    <property type="project" value="UniProtKB-ARBA"/>
</dbReference>